<dbReference type="GO" id="GO:0097367">
    <property type="term" value="F:carbohydrate derivative binding"/>
    <property type="evidence" value="ECO:0007669"/>
    <property type="project" value="InterPro"/>
</dbReference>
<dbReference type="InterPro" id="IPR046348">
    <property type="entry name" value="SIS_dom_sf"/>
</dbReference>
<dbReference type="PANTHER" id="PTHR10088:SF4">
    <property type="entry name" value="GLUCOKINASE REGULATORY PROTEIN"/>
    <property type="match status" value="1"/>
</dbReference>
<evidence type="ECO:0000313" key="18">
    <source>
        <dbReference type="Proteomes" id="UP000681131"/>
    </source>
</evidence>
<dbReference type="GO" id="GO:0009254">
    <property type="term" value="P:peptidoglycan turnover"/>
    <property type="evidence" value="ECO:0007669"/>
    <property type="project" value="UniProtKB-UniRule"/>
</dbReference>
<dbReference type="GO" id="GO:0016835">
    <property type="term" value="F:carbon-oxygen lyase activity"/>
    <property type="evidence" value="ECO:0007669"/>
    <property type="project" value="UniProtKB-UniRule"/>
</dbReference>
<evidence type="ECO:0000256" key="8">
    <source>
        <dbReference type="ARBA" id="ARBA00061234"/>
    </source>
</evidence>
<dbReference type="UniPathway" id="UPA00343"/>
<dbReference type="FunFam" id="3.40.50.10490:FF:000014">
    <property type="entry name" value="N-acetylmuramic acid 6-phosphate etherase"/>
    <property type="match status" value="1"/>
</dbReference>
<evidence type="ECO:0000256" key="9">
    <source>
        <dbReference type="ARBA" id="ARBA00067056"/>
    </source>
</evidence>
<evidence type="ECO:0000256" key="6">
    <source>
        <dbReference type="ARBA" id="ARBA00060532"/>
    </source>
</evidence>
<comment type="catalytic activity">
    <reaction evidence="5 13">
        <text>N-acetyl-D-muramate 6-phosphate + H2O = N-acetyl-D-glucosamine 6-phosphate + (R)-lactate</text>
        <dbReference type="Rhea" id="RHEA:26410"/>
        <dbReference type="ChEBI" id="CHEBI:15377"/>
        <dbReference type="ChEBI" id="CHEBI:16004"/>
        <dbReference type="ChEBI" id="CHEBI:57513"/>
        <dbReference type="ChEBI" id="CHEBI:58722"/>
        <dbReference type="EC" id="4.2.1.126"/>
    </reaction>
</comment>
<dbReference type="PANTHER" id="PTHR10088">
    <property type="entry name" value="GLUCOKINASE REGULATORY PROTEIN"/>
    <property type="match status" value="1"/>
</dbReference>
<dbReference type="Gene3D" id="3.40.50.10490">
    <property type="entry name" value="Glucose-6-phosphate isomerase like protein, domain 1"/>
    <property type="match status" value="1"/>
</dbReference>
<dbReference type="GO" id="GO:0046348">
    <property type="term" value="P:amino sugar catabolic process"/>
    <property type="evidence" value="ECO:0007669"/>
    <property type="project" value="InterPro"/>
</dbReference>
<dbReference type="CDD" id="cd05007">
    <property type="entry name" value="SIS_Etherase"/>
    <property type="match status" value="1"/>
</dbReference>
<evidence type="ECO:0000256" key="2">
    <source>
        <dbReference type="ARBA" id="ARBA00023239"/>
    </source>
</evidence>
<dbReference type="KEGG" id="fad:CDH04_03735"/>
<protein>
    <recommendedName>
        <fullName evidence="10 13">N-acetylmuramic acid 6-phosphate etherase</fullName>
        <shortName evidence="13">MurNAc-6-P etherase</shortName>
        <ecNumber evidence="9 13">4.2.1.126</ecNumber>
    </recommendedName>
    <alternativeName>
        <fullName evidence="12 13">N-acetylmuramic acid 6-phosphate hydrolase</fullName>
    </alternativeName>
    <alternativeName>
        <fullName evidence="11 13">N-acetylmuramic acid 6-phosphate lyase</fullName>
    </alternativeName>
</protein>
<comment type="pathway">
    <text evidence="7 13">Amino-sugar metabolism; 1,6-anhydro-N-acetylmuramate degradation.</text>
</comment>
<evidence type="ECO:0000256" key="12">
    <source>
        <dbReference type="ARBA" id="ARBA00084049"/>
    </source>
</evidence>
<comment type="miscellaneous">
    <text evidence="13">A lyase-type mechanism (elimination/hydration) is suggested for the cleavage of the lactyl ether bond of MurNAc 6-phosphate, with the formation of an alpha,beta-unsaturated aldehyde intermediate with (E)-stereochemistry, followed by the syn addition of water to give product.</text>
</comment>
<comment type="subunit">
    <text evidence="1 13">Homodimer.</text>
</comment>
<evidence type="ECO:0000256" key="10">
    <source>
        <dbReference type="ARBA" id="ARBA00070061"/>
    </source>
</evidence>
<reference evidence="16 18" key="2">
    <citation type="submission" date="2019-08" db="EMBL/GenBank/DDBJ databases">
        <title>Complete genome sequences of Francisella adeliensis (FSC1325 and FSC1326).</title>
        <authorList>
            <person name="Ohrman C."/>
            <person name="Uneklint I."/>
            <person name="Vallesi A."/>
            <person name="Karlsson L."/>
            <person name="Sjodin A."/>
        </authorList>
    </citation>
    <scope>NUCLEOTIDE SEQUENCE [LARGE SCALE GENOMIC DNA]</scope>
    <source>
        <strain evidence="16 18">FSC1325</strain>
    </source>
</reference>
<dbReference type="NCBIfam" id="NF003915">
    <property type="entry name" value="PRK05441.1"/>
    <property type="match status" value="1"/>
</dbReference>
<dbReference type="InterPro" id="IPR005488">
    <property type="entry name" value="Etherase_MurQ"/>
</dbReference>
<comment type="pathway">
    <text evidence="6 13">Amino-sugar metabolism; N-acetylmuramate degradation.</text>
</comment>
<dbReference type="PROSITE" id="PS01272">
    <property type="entry name" value="GCKR"/>
    <property type="match status" value="1"/>
</dbReference>
<organism evidence="15 17">
    <name type="scientific">Francisella adeliensis</name>
    <dbReference type="NCBI Taxonomy" id="2007306"/>
    <lineage>
        <taxon>Bacteria</taxon>
        <taxon>Pseudomonadati</taxon>
        <taxon>Pseudomonadota</taxon>
        <taxon>Gammaproteobacteria</taxon>
        <taxon>Thiotrichales</taxon>
        <taxon>Francisellaceae</taxon>
        <taxon>Francisella</taxon>
    </lineage>
</organism>
<dbReference type="EMBL" id="CP021781">
    <property type="protein sequence ID" value="AXA33574.1"/>
    <property type="molecule type" value="Genomic_DNA"/>
</dbReference>
<name>A0A2Z4XXM8_9GAMM</name>
<dbReference type="InterPro" id="IPR040190">
    <property type="entry name" value="MURQ/GCKR"/>
</dbReference>
<dbReference type="NCBIfam" id="NF009222">
    <property type="entry name" value="PRK12570.1"/>
    <property type="match status" value="1"/>
</dbReference>
<evidence type="ECO:0000256" key="7">
    <source>
        <dbReference type="ARBA" id="ARBA00060595"/>
    </source>
</evidence>
<dbReference type="EMBL" id="CP043424">
    <property type="protein sequence ID" value="QIW11806.1"/>
    <property type="molecule type" value="Genomic_DNA"/>
</dbReference>
<keyword evidence="18" id="KW-1185">Reference proteome</keyword>
<accession>A0A2Z4XXM8</accession>
<comment type="pathway">
    <text evidence="4 13">Cell wall biogenesis; peptidoglycan recycling.</text>
</comment>
<dbReference type="RefSeq" id="WP_112869747.1">
    <property type="nucleotide sequence ID" value="NZ_CP021781.1"/>
</dbReference>
<dbReference type="Pfam" id="PF22645">
    <property type="entry name" value="GKRP_SIS_N"/>
    <property type="match status" value="1"/>
</dbReference>
<dbReference type="InterPro" id="IPR001347">
    <property type="entry name" value="SIS_dom"/>
</dbReference>
<dbReference type="HAMAP" id="MF_00068">
    <property type="entry name" value="MurQ"/>
    <property type="match status" value="1"/>
</dbReference>
<dbReference type="InterPro" id="IPR005486">
    <property type="entry name" value="Glucokinase_regulatory_CS"/>
</dbReference>
<sequence>MSILKNINTELRNDKSINLDKMNISDAISLMINEEYSVIEALKDQHSNLVDVITHTAKVLENGGRIIYVGAGTSGRLGILDAVECPPTFSVDYNTIVGLIAGGERAFIEAQEGAEDNPIFGESDLINIDLSSKDIVVGIAASGRTPYVIGALKYANSINANTVAISCTKDAKISEFANHNVEVVPGPEVLTGSTRLKSGTTQKLILNMISTLSMVQIGKVYENLMVDVKPTNEKLVERAKNIVCQATGVSYEVAQEYYEKANKSVKIAIVMILNDCDYKQALAILKNNKNFIKR</sequence>
<dbReference type="SUPFAM" id="SSF53697">
    <property type="entry name" value="SIS domain"/>
    <property type="match status" value="1"/>
</dbReference>
<dbReference type="Proteomes" id="UP000251120">
    <property type="component" value="Chromosome"/>
</dbReference>
<feature type="domain" description="SIS" evidence="14">
    <location>
        <begin position="56"/>
        <end position="219"/>
    </location>
</feature>
<evidence type="ECO:0000313" key="16">
    <source>
        <dbReference type="EMBL" id="QIW11806.1"/>
    </source>
</evidence>
<dbReference type="NCBIfam" id="TIGR00274">
    <property type="entry name" value="N-acetylmuramic acid 6-phosphate etherase"/>
    <property type="match status" value="1"/>
</dbReference>
<evidence type="ECO:0000256" key="5">
    <source>
        <dbReference type="ARBA" id="ARBA00051747"/>
    </source>
</evidence>
<dbReference type="UniPathway" id="UPA00342"/>
<evidence type="ECO:0000256" key="11">
    <source>
        <dbReference type="ARBA" id="ARBA00077905"/>
    </source>
</evidence>
<comment type="similarity">
    <text evidence="8 13">Belongs to the GCKR-like family. MurNAc-6-P etherase subfamily.</text>
</comment>
<feature type="active site" evidence="13">
    <location>
        <position position="115"/>
    </location>
</feature>
<dbReference type="GO" id="GO:0016803">
    <property type="term" value="F:ether hydrolase activity"/>
    <property type="evidence" value="ECO:0007669"/>
    <property type="project" value="TreeGrafter"/>
</dbReference>
<dbReference type="UniPathway" id="UPA00544"/>
<gene>
    <name evidence="13 15" type="primary">murQ</name>
    <name evidence="15" type="ORF">CDH04_03735</name>
    <name evidence="16" type="ORF">FZC43_03735</name>
</gene>
<dbReference type="PROSITE" id="PS51464">
    <property type="entry name" value="SIS"/>
    <property type="match status" value="1"/>
</dbReference>
<evidence type="ECO:0000256" key="4">
    <source>
        <dbReference type="ARBA" id="ARBA00037880"/>
    </source>
</evidence>
<keyword evidence="2 13" id="KW-0456">Lyase</keyword>
<dbReference type="OrthoDB" id="9813395at2"/>
<dbReference type="EC" id="4.2.1.126" evidence="9 13"/>
<dbReference type="AlphaFoldDB" id="A0A2Z4XXM8"/>
<dbReference type="GO" id="GO:0097173">
    <property type="term" value="P:N-acetylmuramic acid catabolic process"/>
    <property type="evidence" value="ECO:0007669"/>
    <property type="project" value="UniProtKB-UniPathway"/>
</dbReference>
<evidence type="ECO:0000313" key="17">
    <source>
        <dbReference type="Proteomes" id="UP000251120"/>
    </source>
</evidence>
<evidence type="ECO:0000256" key="1">
    <source>
        <dbReference type="ARBA" id="ARBA00011738"/>
    </source>
</evidence>
<feature type="active site" description="Proton donor" evidence="13">
    <location>
        <position position="84"/>
    </location>
</feature>
<dbReference type="FunFam" id="1.10.8.1080:FF:000001">
    <property type="entry name" value="N-acetylmuramic acid 6-phosphate etherase"/>
    <property type="match status" value="1"/>
</dbReference>
<keyword evidence="3 13" id="KW-0119">Carbohydrate metabolism</keyword>
<evidence type="ECO:0000256" key="13">
    <source>
        <dbReference type="HAMAP-Rule" id="MF_00068"/>
    </source>
</evidence>
<evidence type="ECO:0000313" key="15">
    <source>
        <dbReference type="EMBL" id="AXA33574.1"/>
    </source>
</evidence>
<dbReference type="GO" id="GO:0097175">
    <property type="term" value="P:1,6-anhydro-N-acetyl-beta-muramic acid catabolic process"/>
    <property type="evidence" value="ECO:0007669"/>
    <property type="project" value="UniProtKB-UniRule"/>
</dbReference>
<reference evidence="15 17" key="1">
    <citation type="submission" date="2017-06" db="EMBL/GenBank/DDBJ databases">
        <title>Complete genome of Francisella adeliensis.</title>
        <authorList>
            <person name="Vallesi A."/>
            <person name="Sjodin A."/>
        </authorList>
    </citation>
    <scope>NUCLEOTIDE SEQUENCE [LARGE SCALE GENOMIC DNA]</scope>
    <source>
        <strain evidence="15 17">FDC440</strain>
    </source>
</reference>
<evidence type="ECO:0000259" key="14">
    <source>
        <dbReference type="PROSITE" id="PS51464"/>
    </source>
</evidence>
<evidence type="ECO:0000256" key="3">
    <source>
        <dbReference type="ARBA" id="ARBA00023277"/>
    </source>
</evidence>
<comment type="function">
    <text evidence="13">Specifically catalyzes the cleavage of the D-lactyl ether substituent of MurNAc 6-phosphate, producing GlcNAc 6-phosphate and D-lactate. Together with AnmK, is also required for the utilization of anhydro-N-acetylmuramic acid (anhMurNAc) either imported from the medium or derived from its own cell wall murein, and thus plays a role in cell wall recycling.</text>
</comment>
<dbReference type="Proteomes" id="UP000681131">
    <property type="component" value="Chromosome"/>
</dbReference>
<dbReference type="Gene3D" id="1.10.8.1080">
    <property type="match status" value="1"/>
</dbReference>
<proteinExistence type="inferred from homology"/>